<reference evidence="2" key="1">
    <citation type="submission" date="2011-08" db="EMBL/GenBank/DDBJ databases">
        <authorList>
            <person name="Rombauts S."/>
        </authorList>
    </citation>
    <scope>NUCLEOTIDE SEQUENCE</scope>
    <source>
        <strain evidence="2">London</strain>
    </source>
</reference>
<evidence type="ECO:0000313" key="2">
    <source>
        <dbReference type="Proteomes" id="UP000015104"/>
    </source>
</evidence>
<evidence type="ECO:0000313" key="1">
    <source>
        <dbReference type="EnsemblMetazoa" id="tetur16g02010.1"/>
    </source>
</evidence>
<accession>T1KNS3</accession>
<name>T1KNS3_TETUR</name>
<dbReference type="EMBL" id="CAEY01000277">
    <property type="status" value="NOT_ANNOTATED_CDS"/>
    <property type="molecule type" value="Genomic_DNA"/>
</dbReference>
<dbReference type="Proteomes" id="UP000015104">
    <property type="component" value="Unassembled WGS sequence"/>
</dbReference>
<reference evidence="1" key="2">
    <citation type="submission" date="2015-06" db="UniProtKB">
        <authorList>
            <consortium name="EnsemblMetazoa"/>
        </authorList>
    </citation>
    <scope>IDENTIFICATION</scope>
</reference>
<dbReference type="HOGENOM" id="CLU_3144619_0_0_1"/>
<protein>
    <submittedName>
        <fullName evidence="1">Uncharacterized protein</fullName>
    </submittedName>
</protein>
<proteinExistence type="predicted"/>
<dbReference type="EnsemblMetazoa" id="tetur16g02010.1">
    <property type="protein sequence ID" value="tetur16g02010.1"/>
    <property type="gene ID" value="tetur16g02010"/>
</dbReference>
<keyword evidence="2" id="KW-1185">Reference proteome</keyword>
<dbReference type="AlphaFoldDB" id="T1KNS3"/>
<sequence>MKTFNQIGQDYHLNQQKIQCFILILMKDYRLRMKLPEIRCKYCHQNNSH</sequence>
<organism evidence="1 2">
    <name type="scientific">Tetranychus urticae</name>
    <name type="common">Two-spotted spider mite</name>
    <dbReference type="NCBI Taxonomy" id="32264"/>
    <lineage>
        <taxon>Eukaryota</taxon>
        <taxon>Metazoa</taxon>
        <taxon>Ecdysozoa</taxon>
        <taxon>Arthropoda</taxon>
        <taxon>Chelicerata</taxon>
        <taxon>Arachnida</taxon>
        <taxon>Acari</taxon>
        <taxon>Acariformes</taxon>
        <taxon>Trombidiformes</taxon>
        <taxon>Prostigmata</taxon>
        <taxon>Eleutherengona</taxon>
        <taxon>Raphignathae</taxon>
        <taxon>Tetranychoidea</taxon>
        <taxon>Tetranychidae</taxon>
        <taxon>Tetranychus</taxon>
    </lineage>
</organism>